<accession>A0ACC3A7S1</accession>
<name>A0ACC3A7S1_9EURO</name>
<sequence length="440" mass="49870">MDNSYGIIHPNLTVSDPDIEYQTTNRARKQKQKYYGYRGVKSSWEGQPYYNLSLISTETTAKDKRKQSNRNVTDHDESELLTSLIDPSGFWSRFALRNYIEAALSEARGHIAPSSDAESALPNVPLPDLLELLKTQAPNIAIPDNLTLKLKVSVWTKQDTFADKEYNIWPLDVRHHRGKRRIREKHLEKWNLKHIGRGGKQLQSRSQGIKEEATDTSPVTATPATLDTTSLTQTRSGKSATESHRADAVADRTAQRIDKYYKQNLARVNSQPLSEVAIERNYRRNLVRLKERALDPSDACADAQAEVWCDVYADACADAMVDEMMDEMMDEEWKTMDKEEEKEEVADETYDAEGWGTKYTAREWGGDTSWWEESVPEANADFEAEPEPSSEVIIRRDPDNGDADRQLDTMSDVAEAIISLEWEVLSDISDAGDASKAQDL</sequence>
<keyword evidence="2" id="KW-1185">Reference proteome</keyword>
<protein>
    <submittedName>
        <fullName evidence="1">Uncharacterized protein</fullName>
    </submittedName>
</protein>
<gene>
    <name evidence="1" type="ORF">H2198_004746</name>
</gene>
<evidence type="ECO:0000313" key="2">
    <source>
        <dbReference type="Proteomes" id="UP001172386"/>
    </source>
</evidence>
<comment type="caution">
    <text evidence="1">The sequence shown here is derived from an EMBL/GenBank/DDBJ whole genome shotgun (WGS) entry which is preliminary data.</text>
</comment>
<evidence type="ECO:0000313" key="1">
    <source>
        <dbReference type="EMBL" id="KAJ9656742.1"/>
    </source>
</evidence>
<reference evidence="1" key="1">
    <citation type="submission" date="2022-10" db="EMBL/GenBank/DDBJ databases">
        <title>Culturing micro-colonial fungi from biological soil crusts in the Mojave desert and describing Neophaeococcomyces mojavensis, and introducing the new genera and species Taxawa tesnikishii.</title>
        <authorList>
            <person name="Kurbessoian T."/>
            <person name="Stajich J.E."/>
        </authorList>
    </citation>
    <scope>NUCLEOTIDE SEQUENCE</scope>
    <source>
        <strain evidence="1">JES_112</strain>
    </source>
</reference>
<dbReference type="EMBL" id="JAPDRQ010000073">
    <property type="protein sequence ID" value="KAJ9656742.1"/>
    <property type="molecule type" value="Genomic_DNA"/>
</dbReference>
<proteinExistence type="predicted"/>
<organism evidence="1 2">
    <name type="scientific">Neophaeococcomyces mojaviensis</name>
    <dbReference type="NCBI Taxonomy" id="3383035"/>
    <lineage>
        <taxon>Eukaryota</taxon>
        <taxon>Fungi</taxon>
        <taxon>Dikarya</taxon>
        <taxon>Ascomycota</taxon>
        <taxon>Pezizomycotina</taxon>
        <taxon>Eurotiomycetes</taxon>
        <taxon>Chaetothyriomycetidae</taxon>
        <taxon>Chaetothyriales</taxon>
        <taxon>Chaetothyriales incertae sedis</taxon>
        <taxon>Neophaeococcomyces</taxon>
    </lineage>
</organism>
<dbReference type="Proteomes" id="UP001172386">
    <property type="component" value="Unassembled WGS sequence"/>
</dbReference>